<evidence type="ECO:0000256" key="15">
    <source>
        <dbReference type="SAM" id="SignalP"/>
    </source>
</evidence>
<keyword evidence="8 14" id="KW-0812">Transmembrane</keyword>
<dbReference type="FunFam" id="1.20.1530.20:FF:000021">
    <property type="entry name" value="Probable sodium/metabolite cotransporter BASS4, chloroplastic"/>
    <property type="match status" value="1"/>
</dbReference>
<sequence>MVAGTAVILSFSFTLPPPSAAAVAVTNADNLLRRRLSFSAGKSASISTAPLNSFFRRSSKFPVFNAAHSPNQGSFDGNSNGMVLTSTSALDVAKGFFNFLVANLLPIALVAGVVLGITNPGLGCLGYRYSLSKYMTSWLFFMSGLKLQDGDIKDVLEAWPAFLFGLVSILLLCPLFAKLILKVPLVPPEFVTGLAIFGCMPTTLNGGVALTQLVGGNTALALALTVSSVLLSILTVPLWITKYVADGFGLTIPSWPLFQSLLLTLIVPLILGKVLRNSAPGIATSIDQNEKLISITTSIILGLFPWMQVSQSRSLLLKVKPEVFVCAIALGILVHLIFLGFNAILVRSLSALPWAEKSVFGKKGNSRALMLVCSQRSLLIATTVVEQLGGVLGESGLLVLPCVAADVNQIIVDSLLVNFWLQKDEPSGIVEKP</sequence>
<evidence type="ECO:0000256" key="3">
    <source>
        <dbReference type="ARBA" id="ARBA00004141"/>
    </source>
</evidence>
<evidence type="ECO:0000256" key="2">
    <source>
        <dbReference type="ARBA" id="ARBA00004119"/>
    </source>
</evidence>
<feature type="transmembrane region" description="Helical" evidence="14">
    <location>
        <begin position="321"/>
        <end position="345"/>
    </location>
</feature>
<dbReference type="Gene3D" id="1.20.1530.20">
    <property type="match status" value="1"/>
</dbReference>
<name>A0AAW1KWV8_SAPOF</name>
<keyword evidence="6" id="KW-0150">Chloroplast</keyword>
<dbReference type="AlphaFoldDB" id="A0AAW1KWV8"/>
<evidence type="ECO:0000256" key="9">
    <source>
        <dbReference type="ARBA" id="ARBA00022946"/>
    </source>
</evidence>
<comment type="caution">
    <text evidence="16">The sequence shown here is derived from an EMBL/GenBank/DDBJ whole genome shotgun (WGS) entry which is preliminary data.</text>
</comment>
<keyword evidence="11 14" id="KW-0472">Membrane</keyword>
<dbReference type="GO" id="GO:0016020">
    <property type="term" value="C:membrane"/>
    <property type="evidence" value="ECO:0007669"/>
    <property type="project" value="UniProtKB-SubCell"/>
</dbReference>
<accession>A0AAW1KWV8</accession>
<dbReference type="PANTHER" id="PTHR18640:SF12">
    <property type="entry name" value="SODIUM_METABOLITE COTRANSPORTER BASS4, CHLOROPLASTIC ISOFORM X1-RELATED"/>
    <property type="match status" value="1"/>
</dbReference>
<comment type="similarity">
    <text evidence="4">Belongs to the bile acid:sodium symporter (BASS) (TC 2.A.28) family.</text>
</comment>
<organism evidence="16 17">
    <name type="scientific">Saponaria officinalis</name>
    <name type="common">Common soapwort</name>
    <name type="synonym">Lychnis saponaria</name>
    <dbReference type="NCBI Taxonomy" id="3572"/>
    <lineage>
        <taxon>Eukaryota</taxon>
        <taxon>Viridiplantae</taxon>
        <taxon>Streptophyta</taxon>
        <taxon>Embryophyta</taxon>
        <taxon>Tracheophyta</taxon>
        <taxon>Spermatophyta</taxon>
        <taxon>Magnoliopsida</taxon>
        <taxon>eudicotyledons</taxon>
        <taxon>Gunneridae</taxon>
        <taxon>Pentapetalae</taxon>
        <taxon>Caryophyllales</taxon>
        <taxon>Caryophyllaceae</taxon>
        <taxon>Caryophylleae</taxon>
        <taxon>Saponaria</taxon>
    </lineage>
</organism>
<gene>
    <name evidence="16" type="ORF">RND81_05G250800</name>
</gene>
<evidence type="ECO:0000256" key="8">
    <source>
        <dbReference type="ARBA" id="ARBA00022692"/>
    </source>
</evidence>
<dbReference type="GO" id="GO:0009941">
    <property type="term" value="C:chloroplast envelope"/>
    <property type="evidence" value="ECO:0007669"/>
    <property type="project" value="UniProtKB-SubCell"/>
</dbReference>
<feature type="transmembrane region" description="Helical" evidence="14">
    <location>
        <begin position="252"/>
        <end position="271"/>
    </location>
</feature>
<feature type="transmembrane region" description="Helical" evidence="14">
    <location>
        <begin position="219"/>
        <end position="240"/>
    </location>
</feature>
<feature type="chain" id="PRO_5043430162" description="Probable sodium/metabolite cotransporter BASS4, chloroplastic" evidence="15">
    <location>
        <begin position="22"/>
        <end position="433"/>
    </location>
</feature>
<evidence type="ECO:0000256" key="14">
    <source>
        <dbReference type="SAM" id="Phobius"/>
    </source>
</evidence>
<evidence type="ECO:0000256" key="11">
    <source>
        <dbReference type="ARBA" id="ARBA00023136"/>
    </source>
</evidence>
<dbReference type="InterPro" id="IPR038770">
    <property type="entry name" value="Na+/solute_symporter_sf"/>
</dbReference>
<dbReference type="EMBL" id="JBDFQZ010000005">
    <property type="protein sequence ID" value="KAK9726992.1"/>
    <property type="molecule type" value="Genomic_DNA"/>
</dbReference>
<keyword evidence="9" id="KW-0809">Transit peptide</keyword>
<proteinExistence type="inferred from homology"/>
<evidence type="ECO:0000256" key="4">
    <source>
        <dbReference type="ARBA" id="ARBA00006528"/>
    </source>
</evidence>
<comment type="subcellular location">
    <subcellularLocation>
        <location evidence="3">Membrane</location>
        <topology evidence="3">Multi-pass membrane protein</topology>
    </subcellularLocation>
    <subcellularLocation>
        <location evidence="2">Plastid</location>
        <location evidence="2">Chloroplast envelope</location>
    </subcellularLocation>
</comment>
<evidence type="ECO:0000256" key="12">
    <source>
        <dbReference type="ARBA" id="ARBA00067138"/>
    </source>
</evidence>
<feature type="transmembrane region" description="Helical" evidence="14">
    <location>
        <begin position="96"/>
        <end position="117"/>
    </location>
</feature>
<comment type="function">
    <text evidence="1">May function as sodium-coupled metabolite transporter across the chloroplast envelope.</text>
</comment>
<dbReference type="Proteomes" id="UP001443914">
    <property type="component" value="Unassembled WGS sequence"/>
</dbReference>
<keyword evidence="10 14" id="KW-1133">Transmembrane helix</keyword>
<reference evidence="16" key="1">
    <citation type="submission" date="2024-03" db="EMBL/GenBank/DDBJ databases">
        <title>WGS assembly of Saponaria officinalis var. Norfolk2.</title>
        <authorList>
            <person name="Jenkins J."/>
            <person name="Shu S."/>
            <person name="Grimwood J."/>
            <person name="Barry K."/>
            <person name="Goodstein D."/>
            <person name="Schmutz J."/>
            <person name="Leebens-Mack J."/>
            <person name="Osbourn A."/>
        </authorList>
    </citation>
    <scope>NUCLEOTIDE SEQUENCE [LARGE SCALE GENOMIC DNA]</scope>
    <source>
        <strain evidence="16">JIC</strain>
    </source>
</reference>
<evidence type="ECO:0000313" key="17">
    <source>
        <dbReference type="Proteomes" id="UP001443914"/>
    </source>
</evidence>
<keyword evidence="7" id="KW-0934">Plastid</keyword>
<evidence type="ECO:0000256" key="7">
    <source>
        <dbReference type="ARBA" id="ARBA00022640"/>
    </source>
</evidence>
<keyword evidence="15" id="KW-0732">Signal</keyword>
<evidence type="ECO:0000313" key="16">
    <source>
        <dbReference type="EMBL" id="KAK9726992.1"/>
    </source>
</evidence>
<evidence type="ECO:0000256" key="13">
    <source>
        <dbReference type="ARBA" id="ARBA00076034"/>
    </source>
</evidence>
<dbReference type="Pfam" id="PF13593">
    <property type="entry name" value="SBF_like"/>
    <property type="match status" value="1"/>
</dbReference>
<evidence type="ECO:0000256" key="5">
    <source>
        <dbReference type="ARBA" id="ARBA00022448"/>
    </source>
</evidence>
<keyword evidence="17" id="KW-1185">Reference proteome</keyword>
<evidence type="ECO:0000256" key="10">
    <source>
        <dbReference type="ARBA" id="ARBA00022989"/>
    </source>
</evidence>
<dbReference type="InterPro" id="IPR016833">
    <property type="entry name" value="Put_Na-Bile_cotransptr"/>
</dbReference>
<feature type="transmembrane region" description="Helical" evidence="14">
    <location>
        <begin position="159"/>
        <end position="181"/>
    </location>
</feature>
<feature type="transmembrane region" description="Helical" evidence="14">
    <location>
        <begin position="292"/>
        <end position="309"/>
    </location>
</feature>
<keyword evidence="5" id="KW-0813">Transport</keyword>
<feature type="signal peptide" evidence="15">
    <location>
        <begin position="1"/>
        <end position="21"/>
    </location>
</feature>
<evidence type="ECO:0000256" key="6">
    <source>
        <dbReference type="ARBA" id="ARBA00022528"/>
    </source>
</evidence>
<protein>
    <recommendedName>
        <fullName evidence="12">Probable sodium/metabolite cotransporter BASS4, chloroplastic</fullName>
    </recommendedName>
    <alternativeName>
        <fullName evidence="13">Bile acid-sodium symporter family protein 4</fullName>
    </alternativeName>
</protein>
<dbReference type="PANTHER" id="PTHR18640">
    <property type="entry name" value="SOLUTE CARRIER FAMILY 10 MEMBER 7"/>
    <property type="match status" value="1"/>
</dbReference>
<evidence type="ECO:0000256" key="1">
    <source>
        <dbReference type="ARBA" id="ARBA00003198"/>
    </source>
</evidence>